<dbReference type="CDD" id="cd00592">
    <property type="entry name" value="HTH_MerR-like"/>
    <property type="match status" value="1"/>
</dbReference>
<reference evidence="6" key="1">
    <citation type="submission" date="2020-02" db="EMBL/GenBank/DDBJ databases">
        <authorList>
            <person name="Meier V. D."/>
        </authorList>
    </citation>
    <scope>NUCLEOTIDE SEQUENCE</scope>
    <source>
        <strain evidence="6">AVDCRST_MAG38</strain>
    </source>
</reference>
<evidence type="ECO:0000259" key="5">
    <source>
        <dbReference type="PROSITE" id="PS50937"/>
    </source>
</evidence>
<dbReference type="AlphaFoldDB" id="A0A6J4R957"/>
<keyword evidence="2" id="KW-0805">Transcription regulation</keyword>
<dbReference type="Gene3D" id="1.10.1660.10">
    <property type="match status" value="1"/>
</dbReference>
<accession>A0A6J4R957</accession>
<feature type="domain" description="HTH merR-type" evidence="5">
    <location>
        <begin position="3"/>
        <end position="72"/>
    </location>
</feature>
<dbReference type="EMBL" id="CADCVJ010000027">
    <property type="protein sequence ID" value="CAA9463775.1"/>
    <property type="molecule type" value="Genomic_DNA"/>
</dbReference>
<dbReference type="PANTHER" id="PTHR30204:SF69">
    <property type="entry name" value="MERR-FAMILY TRANSCRIPTIONAL REGULATOR"/>
    <property type="match status" value="1"/>
</dbReference>
<evidence type="ECO:0000313" key="6">
    <source>
        <dbReference type="EMBL" id="CAA9463775.1"/>
    </source>
</evidence>
<dbReference type="PANTHER" id="PTHR30204">
    <property type="entry name" value="REDOX-CYCLING DRUG-SENSING TRANSCRIPTIONAL ACTIVATOR SOXR"/>
    <property type="match status" value="1"/>
</dbReference>
<dbReference type="PROSITE" id="PS50937">
    <property type="entry name" value="HTH_MERR_2"/>
    <property type="match status" value="1"/>
</dbReference>
<keyword evidence="4" id="KW-0804">Transcription</keyword>
<dbReference type="GO" id="GO:0003700">
    <property type="term" value="F:DNA-binding transcription factor activity"/>
    <property type="evidence" value="ECO:0007669"/>
    <property type="project" value="InterPro"/>
</dbReference>
<keyword evidence="1" id="KW-0678">Repressor</keyword>
<proteinExistence type="predicted"/>
<sequence length="121" mass="13838">MDALTIHEAAETTGWSARMLRYIERVGLVEPRRSASGYRLYGPPELQRLRTLRELLEAHDIGLSDVAFGLRLRSDPQLRADTDAWLEARAERPEHVPAADWLLWEQEKHEKLLALGTPEIA</sequence>
<organism evidence="6">
    <name type="scientific">uncultured Solirubrobacteraceae bacterium</name>
    <dbReference type="NCBI Taxonomy" id="1162706"/>
    <lineage>
        <taxon>Bacteria</taxon>
        <taxon>Bacillati</taxon>
        <taxon>Actinomycetota</taxon>
        <taxon>Thermoleophilia</taxon>
        <taxon>Solirubrobacterales</taxon>
        <taxon>Solirubrobacteraceae</taxon>
        <taxon>environmental samples</taxon>
    </lineage>
</organism>
<name>A0A6J4R957_9ACTN</name>
<dbReference type="SMART" id="SM00422">
    <property type="entry name" value="HTH_MERR"/>
    <property type="match status" value="1"/>
</dbReference>
<evidence type="ECO:0000256" key="4">
    <source>
        <dbReference type="ARBA" id="ARBA00023163"/>
    </source>
</evidence>
<keyword evidence="3" id="KW-0238">DNA-binding</keyword>
<protein>
    <recommendedName>
        <fullName evidence="5">HTH merR-type domain-containing protein</fullName>
    </recommendedName>
</protein>
<dbReference type="InterPro" id="IPR009061">
    <property type="entry name" value="DNA-bd_dom_put_sf"/>
</dbReference>
<evidence type="ECO:0000256" key="3">
    <source>
        <dbReference type="ARBA" id="ARBA00023125"/>
    </source>
</evidence>
<evidence type="ECO:0000256" key="1">
    <source>
        <dbReference type="ARBA" id="ARBA00022491"/>
    </source>
</evidence>
<dbReference type="InterPro" id="IPR000551">
    <property type="entry name" value="MerR-type_HTH_dom"/>
</dbReference>
<evidence type="ECO:0000256" key="2">
    <source>
        <dbReference type="ARBA" id="ARBA00023015"/>
    </source>
</evidence>
<dbReference type="SUPFAM" id="SSF46955">
    <property type="entry name" value="Putative DNA-binding domain"/>
    <property type="match status" value="1"/>
</dbReference>
<dbReference type="InterPro" id="IPR047057">
    <property type="entry name" value="MerR_fam"/>
</dbReference>
<dbReference type="Pfam" id="PF13411">
    <property type="entry name" value="MerR_1"/>
    <property type="match status" value="1"/>
</dbReference>
<dbReference type="GO" id="GO:0003677">
    <property type="term" value="F:DNA binding"/>
    <property type="evidence" value="ECO:0007669"/>
    <property type="project" value="UniProtKB-KW"/>
</dbReference>
<gene>
    <name evidence="6" type="ORF">AVDCRST_MAG38-460</name>
</gene>